<dbReference type="GO" id="GO:0003824">
    <property type="term" value="F:catalytic activity"/>
    <property type="evidence" value="ECO:0007669"/>
    <property type="project" value="InterPro"/>
</dbReference>
<feature type="domain" description="Endonuclease/exonuclease/phosphatase" evidence="1">
    <location>
        <begin position="13"/>
        <end position="223"/>
    </location>
</feature>
<dbReference type="InterPro" id="IPR005135">
    <property type="entry name" value="Endo/exonuclease/phosphatase"/>
</dbReference>
<name>A0A9D2AHP5_9BACT</name>
<evidence type="ECO:0000313" key="3">
    <source>
        <dbReference type="Proteomes" id="UP000823964"/>
    </source>
</evidence>
<accession>A0A9D2AHP5</accession>
<sequence length="232" mass="26921">MSDAAGEDCMRLVTWNCAGKFREKFELVSRLEADLYVIQECEDPQVCRHEAYREFASHGLWTGEKPYKGLGVFARNGTSLSRLDWEPYCLRHFLPVRVNDSWNLLAVWAAKPHIEEYYVYHCIHRDKMDERTVVIGDLNSNQRWDTKHNARSHSAVVRMMAEAGLVSAWHAAHGEEQGRESVPTFYLYRRADRPYHIDYAFVAPQRLLSCEIVQDECFACSDHRPLVVDIAL</sequence>
<proteinExistence type="predicted"/>
<dbReference type="InterPro" id="IPR036691">
    <property type="entry name" value="Endo/exonu/phosph_ase_sf"/>
</dbReference>
<dbReference type="AlphaFoldDB" id="A0A9D2AHP5"/>
<reference evidence="2" key="2">
    <citation type="submission" date="2021-04" db="EMBL/GenBank/DDBJ databases">
        <authorList>
            <person name="Gilroy R."/>
        </authorList>
    </citation>
    <scope>NUCLEOTIDE SEQUENCE</scope>
    <source>
        <strain evidence="2">14975</strain>
    </source>
</reference>
<reference evidence="2" key="1">
    <citation type="journal article" date="2021" name="PeerJ">
        <title>Extensive microbial diversity within the chicken gut microbiome revealed by metagenomics and culture.</title>
        <authorList>
            <person name="Gilroy R."/>
            <person name="Ravi A."/>
            <person name="Getino M."/>
            <person name="Pursley I."/>
            <person name="Horton D.L."/>
            <person name="Alikhan N.F."/>
            <person name="Baker D."/>
            <person name="Gharbi K."/>
            <person name="Hall N."/>
            <person name="Watson M."/>
            <person name="Adriaenssens E.M."/>
            <person name="Foster-Nyarko E."/>
            <person name="Jarju S."/>
            <person name="Secka A."/>
            <person name="Antonio M."/>
            <person name="Oren A."/>
            <person name="Chaudhuri R.R."/>
            <person name="La Ragione R."/>
            <person name="Hildebrand F."/>
            <person name="Pallen M.J."/>
        </authorList>
    </citation>
    <scope>NUCLEOTIDE SEQUENCE</scope>
    <source>
        <strain evidence="2">14975</strain>
    </source>
</reference>
<dbReference type="EMBL" id="DXFQ01000133">
    <property type="protein sequence ID" value="HIX20377.1"/>
    <property type="molecule type" value="Genomic_DNA"/>
</dbReference>
<dbReference type="SUPFAM" id="SSF56219">
    <property type="entry name" value="DNase I-like"/>
    <property type="match status" value="1"/>
</dbReference>
<dbReference type="Proteomes" id="UP000823964">
    <property type="component" value="Unassembled WGS sequence"/>
</dbReference>
<evidence type="ECO:0000313" key="2">
    <source>
        <dbReference type="EMBL" id="HIX20377.1"/>
    </source>
</evidence>
<dbReference type="Pfam" id="PF03372">
    <property type="entry name" value="Exo_endo_phos"/>
    <property type="match status" value="1"/>
</dbReference>
<evidence type="ECO:0000259" key="1">
    <source>
        <dbReference type="Pfam" id="PF03372"/>
    </source>
</evidence>
<comment type="caution">
    <text evidence="2">The sequence shown here is derived from an EMBL/GenBank/DDBJ whole genome shotgun (WGS) entry which is preliminary data.</text>
</comment>
<protein>
    <recommendedName>
        <fullName evidence="1">Endonuclease/exonuclease/phosphatase domain-containing protein</fullName>
    </recommendedName>
</protein>
<dbReference type="Gene3D" id="3.60.10.10">
    <property type="entry name" value="Endonuclease/exonuclease/phosphatase"/>
    <property type="match status" value="1"/>
</dbReference>
<gene>
    <name evidence="2" type="ORF">H9862_07235</name>
</gene>
<organism evidence="2 3">
    <name type="scientific">Candidatus Akkermansia intestinigallinarum</name>
    <dbReference type="NCBI Taxonomy" id="2838431"/>
    <lineage>
        <taxon>Bacteria</taxon>
        <taxon>Pseudomonadati</taxon>
        <taxon>Verrucomicrobiota</taxon>
        <taxon>Verrucomicrobiia</taxon>
        <taxon>Verrucomicrobiales</taxon>
        <taxon>Akkermansiaceae</taxon>
        <taxon>Akkermansia</taxon>
    </lineage>
</organism>